<evidence type="ECO:0000313" key="2">
    <source>
        <dbReference type="Proteomes" id="UP001055879"/>
    </source>
</evidence>
<accession>A0ACB8Y7V2</accession>
<keyword evidence="2" id="KW-1185">Reference proteome</keyword>
<protein>
    <submittedName>
        <fullName evidence="1">Uncharacterized protein</fullName>
    </submittedName>
</protein>
<reference evidence="2" key="1">
    <citation type="journal article" date="2022" name="Mol. Ecol. Resour.">
        <title>The genomes of chicory, endive, great burdock and yacon provide insights into Asteraceae palaeo-polyploidization history and plant inulin production.</title>
        <authorList>
            <person name="Fan W."/>
            <person name="Wang S."/>
            <person name="Wang H."/>
            <person name="Wang A."/>
            <person name="Jiang F."/>
            <person name="Liu H."/>
            <person name="Zhao H."/>
            <person name="Xu D."/>
            <person name="Zhang Y."/>
        </authorList>
    </citation>
    <scope>NUCLEOTIDE SEQUENCE [LARGE SCALE GENOMIC DNA]</scope>
    <source>
        <strain evidence="2">cv. Niubang</strain>
    </source>
</reference>
<evidence type="ECO:0000313" key="1">
    <source>
        <dbReference type="EMBL" id="KAI3680939.1"/>
    </source>
</evidence>
<gene>
    <name evidence="1" type="ORF">L6452_35719</name>
</gene>
<comment type="caution">
    <text evidence="1">The sequence shown here is derived from an EMBL/GenBank/DDBJ whole genome shotgun (WGS) entry which is preliminary data.</text>
</comment>
<proteinExistence type="predicted"/>
<reference evidence="1 2" key="2">
    <citation type="journal article" date="2022" name="Mol. Ecol. Resour.">
        <title>The genomes of chicory, endive, great burdock and yacon provide insights into Asteraceae paleo-polyploidization history and plant inulin production.</title>
        <authorList>
            <person name="Fan W."/>
            <person name="Wang S."/>
            <person name="Wang H."/>
            <person name="Wang A."/>
            <person name="Jiang F."/>
            <person name="Liu H."/>
            <person name="Zhao H."/>
            <person name="Xu D."/>
            <person name="Zhang Y."/>
        </authorList>
    </citation>
    <scope>NUCLEOTIDE SEQUENCE [LARGE SCALE GENOMIC DNA]</scope>
    <source>
        <strain evidence="2">cv. Niubang</strain>
    </source>
</reference>
<dbReference type="EMBL" id="CM042059">
    <property type="protein sequence ID" value="KAI3680939.1"/>
    <property type="molecule type" value="Genomic_DNA"/>
</dbReference>
<dbReference type="Proteomes" id="UP001055879">
    <property type="component" value="Linkage Group LG13"/>
</dbReference>
<name>A0ACB8Y7V2_ARCLA</name>
<organism evidence="1 2">
    <name type="scientific">Arctium lappa</name>
    <name type="common">Greater burdock</name>
    <name type="synonym">Lappa major</name>
    <dbReference type="NCBI Taxonomy" id="4217"/>
    <lineage>
        <taxon>Eukaryota</taxon>
        <taxon>Viridiplantae</taxon>
        <taxon>Streptophyta</taxon>
        <taxon>Embryophyta</taxon>
        <taxon>Tracheophyta</taxon>
        <taxon>Spermatophyta</taxon>
        <taxon>Magnoliopsida</taxon>
        <taxon>eudicotyledons</taxon>
        <taxon>Gunneridae</taxon>
        <taxon>Pentapetalae</taxon>
        <taxon>asterids</taxon>
        <taxon>campanulids</taxon>
        <taxon>Asterales</taxon>
        <taxon>Asteraceae</taxon>
        <taxon>Carduoideae</taxon>
        <taxon>Cardueae</taxon>
        <taxon>Arctiinae</taxon>
        <taxon>Arctium</taxon>
    </lineage>
</organism>
<sequence length="85" mass="9271">MAMELATGGGVVGGSGGDDHQEPSDPNRDKKRYHEQIQLLAITFRECPHPDEKDVIAKGGLGIAKVGLRINKKLDCKRVMRLCLS</sequence>